<dbReference type="PROSITE" id="PS50830">
    <property type="entry name" value="TNASE_3"/>
    <property type="match status" value="1"/>
</dbReference>
<evidence type="ECO:0000256" key="11">
    <source>
        <dbReference type="ARBA" id="ARBA00022837"/>
    </source>
</evidence>
<evidence type="ECO:0000313" key="18">
    <source>
        <dbReference type="Proteomes" id="UP001358417"/>
    </source>
</evidence>
<evidence type="ECO:0000256" key="14">
    <source>
        <dbReference type="ARBA" id="ARBA00023136"/>
    </source>
</evidence>
<protein>
    <recommendedName>
        <fullName evidence="4">Probable endonuclease LCL3</fullName>
    </recommendedName>
    <alternativeName>
        <fullName evidence="5">Probable endonuclease lcl3</fullName>
    </alternativeName>
</protein>
<gene>
    <name evidence="17" type="primary">LCL3</name>
    <name evidence="17" type="ORF">LTR84_006016</name>
</gene>
<keyword evidence="8" id="KW-0479">Metal-binding</keyword>
<keyword evidence="10" id="KW-0378">Hydrolase</keyword>
<evidence type="ECO:0000259" key="16">
    <source>
        <dbReference type="PROSITE" id="PS50830"/>
    </source>
</evidence>
<evidence type="ECO:0000256" key="8">
    <source>
        <dbReference type="ARBA" id="ARBA00022723"/>
    </source>
</evidence>
<evidence type="ECO:0000256" key="12">
    <source>
        <dbReference type="ARBA" id="ARBA00022989"/>
    </source>
</evidence>
<keyword evidence="14" id="KW-0472">Membrane</keyword>
<dbReference type="GO" id="GO:0046872">
    <property type="term" value="F:metal ion binding"/>
    <property type="evidence" value="ECO:0007669"/>
    <property type="project" value="UniProtKB-KW"/>
</dbReference>
<dbReference type="Proteomes" id="UP001358417">
    <property type="component" value="Unassembled WGS sequence"/>
</dbReference>
<feature type="region of interest" description="Disordered" evidence="15">
    <location>
        <begin position="253"/>
        <end position="287"/>
    </location>
</feature>
<proteinExistence type="inferred from homology"/>
<accession>A0AAV9N4V2</accession>
<keyword evidence="13" id="KW-0496">Mitochondrion</keyword>
<feature type="domain" description="TNase-like" evidence="16">
    <location>
        <begin position="100"/>
        <end position="261"/>
    </location>
</feature>
<dbReference type="EMBL" id="JAVRRD010000022">
    <property type="protein sequence ID" value="KAK5048346.1"/>
    <property type="molecule type" value="Genomic_DNA"/>
</dbReference>
<dbReference type="FunFam" id="2.40.50.90:FF:000029">
    <property type="entry name" value="Probable endonuclease lcl3"/>
    <property type="match status" value="1"/>
</dbReference>
<dbReference type="SMART" id="SM00318">
    <property type="entry name" value="SNc"/>
    <property type="match status" value="1"/>
</dbReference>
<keyword evidence="9 17" id="KW-0255">Endonuclease</keyword>
<name>A0AAV9N4V2_9EURO</name>
<evidence type="ECO:0000256" key="3">
    <source>
        <dbReference type="ARBA" id="ARBA00005435"/>
    </source>
</evidence>
<dbReference type="InterPro" id="IPR035437">
    <property type="entry name" value="SNase_OB-fold_sf"/>
</dbReference>
<comment type="subcellular location">
    <subcellularLocation>
        <location evidence="1">Membrane</location>
        <topology evidence="1">Single-pass membrane protein</topology>
    </subcellularLocation>
    <subcellularLocation>
        <location evidence="2">Mitochondrion</location>
    </subcellularLocation>
</comment>
<dbReference type="PANTHER" id="PTHR12302:SF3">
    <property type="entry name" value="SERINE_THREONINE-PROTEIN KINASE 31"/>
    <property type="match status" value="1"/>
</dbReference>
<dbReference type="GeneID" id="89974190"/>
<dbReference type="GO" id="GO:0016020">
    <property type="term" value="C:membrane"/>
    <property type="evidence" value="ECO:0007669"/>
    <property type="project" value="UniProtKB-SubCell"/>
</dbReference>
<evidence type="ECO:0000256" key="15">
    <source>
        <dbReference type="SAM" id="MobiDB-lite"/>
    </source>
</evidence>
<comment type="caution">
    <text evidence="17">The sequence shown here is derived from an EMBL/GenBank/DDBJ whole genome shotgun (WGS) entry which is preliminary data.</text>
</comment>
<comment type="similarity">
    <text evidence="3">Belongs to the LCL3 family.</text>
</comment>
<keyword evidence="7" id="KW-0540">Nuclease</keyword>
<keyword evidence="18" id="KW-1185">Reference proteome</keyword>
<dbReference type="AlphaFoldDB" id="A0AAV9N4V2"/>
<feature type="compositionally biased region" description="Basic and acidic residues" evidence="15">
    <location>
        <begin position="264"/>
        <end position="274"/>
    </location>
</feature>
<evidence type="ECO:0000256" key="2">
    <source>
        <dbReference type="ARBA" id="ARBA00004173"/>
    </source>
</evidence>
<keyword evidence="6" id="KW-0812">Transmembrane</keyword>
<sequence>MTWLKLWSSSTKDDAKSTEPSRTTEAIESVTQTIDAATTSIQRETNQVLHSNVTAFTQPQTILATVVLTTASLGIFRFYKTYLRRIPQAVNINPSFLRRRSLVGRVTSVGDGDNFRIYHTPGGRLAGWGWFPGRRIPLDRKELKDQTIHVRLAGIDAPELAHFGRPAQPYGQEALEWLTSYVMGRRVRVYVYKADQYSRVVGSAYVWKGLWRRDVSMQMLKAGLATVYEAKSGVEFGKGDEQKYRKAEWWAKTKRKGMWSGKNKNFESPRDYKSRHGVGNPQNEVKP</sequence>
<reference evidence="17 18" key="1">
    <citation type="submission" date="2023-08" db="EMBL/GenBank/DDBJ databases">
        <title>Black Yeasts Isolated from many extreme environments.</title>
        <authorList>
            <person name="Coleine C."/>
            <person name="Stajich J.E."/>
            <person name="Selbmann L."/>
        </authorList>
    </citation>
    <scope>NUCLEOTIDE SEQUENCE [LARGE SCALE GENOMIC DNA]</scope>
    <source>
        <strain evidence="17 18">CCFEE 5792</strain>
    </source>
</reference>
<evidence type="ECO:0000256" key="13">
    <source>
        <dbReference type="ARBA" id="ARBA00023128"/>
    </source>
</evidence>
<evidence type="ECO:0000256" key="5">
    <source>
        <dbReference type="ARBA" id="ARBA00014651"/>
    </source>
</evidence>
<dbReference type="InterPro" id="IPR016071">
    <property type="entry name" value="Staphylococal_nuclease_OB-fold"/>
</dbReference>
<dbReference type="Pfam" id="PF00565">
    <property type="entry name" value="SNase"/>
    <property type="match status" value="1"/>
</dbReference>
<dbReference type="GO" id="GO:0005739">
    <property type="term" value="C:mitochondrion"/>
    <property type="evidence" value="ECO:0007669"/>
    <property type="project" value="UniProtKB-SubCell"/>
</dbReference>
<evidence type="ECO:0000256" key="10">
    <source>
        <dbReference type="ARBA" id="ARBA00022801"/>
    </source>
</evidence>
<dbReference type="PANTHER" id="PTHR12302">
    <property type="entry name" value="EBNA2 BINDING PROTEIN P100"/>
    <property type="match status" value="1"/>
</dbReference>
<dbReference type="RefSeq" id="XP_064703804.1">
    <property type="nucleotide sequence ID" value="XM_064849580.1"/>
</dbReference>
<evidence type="ECO:0000256" key="1">
    <source>
        <dbReference type="ARBA" id="ARBA00004167"/>
    </source>
</evidence>
<dbReference type="GO" id="GO:0004519">
    <property type="term" value="F:endonuclease activity"/>
    <property type="evidence" value="ECO:0007669"/>
    <property type="project" value="UniProtKB-KW"/>
</dbReference>
<evidence type="ECO:0000256" key="9">
    <source>
        <dbReference type="ARBA" id="ARBA00022759"/>
    </source>
</evidence>
<dbReference type="Gene3D" id="2.40.50.90">
    <property type="match status" value="1"/>
</dbReference>
<dbReference type="SUPFAM" id="SSF50199">
    <property type="entry name" value="Staphylococcal nuclease"/>
    <property type="match status" value="1"/>
</dbReference>
<keyword evidence="11" id="KW-0106">Calcium</keyword>
<dbReference type="GO" id="GO:0016787">
    <property type="term" value="F:hydrolase activity"/>
    <property type="evidence" value="ECO:0007669"/>
    <property type="project" value="UniProtKB-KW"/>
</dbReference>
<evidence type="ECO:0000256" key="7">
    <source>
        <dbReference type="ARBA" id="ARBA00022722"/>
    </source>
</evidence>
<evidence type="ECO:0000313" key="17">
    <source>
        <dbReference type="EMBL" id="KAK5048346.1"/>
    </source>
</evidence>
<keyword evidence="12" id="KW-1133">Transmembrane helix</keyword>
<evidence type="ECO:0000256" key="4">
    <source>
        <dbReference type="ARBA" id="ARBA00013404"/>
    </source>
</evidence>
<evidence type="ECO:0000256" key="6">
    <source>
        <dbReference type="ARBA" id="ARBA00022692"/>
    </source>
</evidence>
<organism evidence="17 18">
    <name type="scientific">Exophiala bonariae</name>
    <dbReference type="NCBI Taxonomy" id="1690606"/>
    <lineage>
        <taxon>Eukaryota</taxon>
        <taxon>Fungi</taxon>
        <taxon>Dikarya</taxon>
        <taxon>Ascomycota</taxon>
        <taxon>Pezizomycotina</taxon>
        <taxon>Eurotiomycetes</taxon>
        <taxon>Chaetothyriomycetidae</taxon>
        <taxon>Chaetothyriales</taxon>
        <taxon>Herpotrichiellaceae</taxon>
        <taxon>Exophiala</taxon>
    </lineage>
</organism>